<proteinExistence type="predicted"/>
<protein>
    <recommendedName>
        <fullName evidence="1">HD domain-containing protein</fullName>
    </recommendedName>
</protein>
<evidence type="ECO:0000313" key="3">
    <source>
        <dbReference type="Proteomes" id="UP000252355"/>
    </source>
</evidence>
<dbReference type="SUPFAM" id="SSF109604">
    <property type="entry name" value="HD-domain/PDEase-like"/>
    <property type="match status" value="1"/>
</dbReference>
<sequence>MDSSWPDRLVAGLRRFLGRVAYRLRQARSVLWPQVDPVLLAEARSRLPPRWRAPFDRLGGSEKAHVLRLYRAIAADPALSEADREALITLALTHDLGKAITRPTFLERVVKTLLPIPNRAHPILGARLLRRLGAPPALVRRVARHHRAPGNDRLLALFQRYDDSL</sequence>
<dbReference type="NCBIfam" id="TIGR00277">
    <property type="entry name" value="HDIG"/>
    <property type="match status" value="1"/>
</dbReference>
<dbReference type="EMBL" id="QOQW01000005">
    <property type="protein sequence ID" value="RCK80599.1"/>
    <property type="molecule type" value="Genomic_DNA"/>
</dbReference>
<dbReference type="InterPro" id="IPR006675">
    <property type="entry name" value="HDIG_dom"/>
</dbReference>
<evidence type="ECO:0000259" key="1">
    <source>
        <dbReference type="Pfam" id="PF01966"/>
    </source>
</evidence>
<dbReference type="Proteomes" id="UP000252355">
    <property type="component" value="Unassembled WGS sequence"/>
</dbReference>
<dbReference type="Pfam" id="PF01966">
    <property type="entry name" value="HD"/>
    <property type="match status" value="1"/>
</dbReference>
<accession>A0A367ZS84</accession>
<dbReference type="InterPro" id="IPR003607">
    <property type="entry name" value="HD/PDEase_dom"/>
</dbReference>
<dbReference type="AlphaFoldDB" id="A0A367ZS84"/>
<organism evidence="2 3">
    <name type="scientific">Candidatus Ozemobacter sibiricus</name>
    <dbReference type="NCBI Taxonomy" id="2268124"/>
    <lineage>
        <taxon>Bacteria</taxon>
        <taxon>Candidatus Ozemobacteria</taxon>
        <taxon>Candidatus Ozemobacterales</taxon>
        <taxon>Candidatus Ozemobacteraceae</taxon>
        <taxon>Candidatus Ozemobacter</taxon>
    </lineage>
</organism>
<name>A0A367ZS84_9BACT</name>
<gene>
    <name evidence="2" type="ORF">OZSIB_2912</name>
</gene>
<dbReference type="CDD" id="cd00077">
    <property type="entry name" value="HDc"/>
    <property type="match status" value="1"/>
</dbReference>
<comment type="caution">
    <text evidence="2">The sequence shown here is derived from an EMBL/GenBank/DDBJ whole genome shotgun (WGS) entry which is preliminary data.</text>
</comment>
<reference evidence="2 3" key="1">
    <citation type="submission" date="2018-05" db="EMBL/GenBank/DDBJ databases">
        <title>A metagenomic window into the 2 km-deep terrestrial subsurface aquifer revealed taxonomically and functionally diverse microbial community comprising novel uncultured bacterial lineages.</title>
        <authorList>
            <person name="Kadnikov V.V."/>
            <person name="Mardanov A.V."/>
            <person name="Beletsky A.V."/>
            <person name="Banks D."/>
            <person name="Pimenov N.V."/>
            <person name="Frank Y.A."/>
            <person name="Karnachuk O.V."/>
            <person name="Ravin N.V."/>
        </authorList>
    </citation>
    <scope>NUCLEOTIDE SEQUENCE [LARGE SCALE GENOMIC DNA]</scope>
    <source>
        <strain evidence="2">BY5</strain>
    </source>
</reference>
<dbReference type="InterPro" id="IPR006674">
    <property type="entry name" value="HD_domain"/>
</dbReference>
<dbReference type="Gene3D" id="1.10.3210.10">
    <property type="entry name" value="Hypothetical protein af1432"/>
    <property type="match status" value="1"/>
</dbReference>
<feature type="domain" description="HD" evidence="1">
    <location>
        <begin position="66"/>
        <end position="151"/>
    </location>
</feature>
<evidence type="ECO:0000313" key="2">
    <source>
        <dbReference type="EMBL" id="RCK80599.1"/>
    </source>
</evidence>